<accession>A0A1V1VFW6</accession>
<evidence type="ECO:0000313" key="1">
    <source>
        <dbReference type="EMBL" id="BAX56075.1"/>
    </source>
</evidence>
<dbReference type="Gene3D" id="2.60.120.620">
    <property type="entry name" value="q2cbj1_9rhob like domain"/>
    <property type="match status" value="1"/>
</dbReference>
<keyword evidence="2" id="KW-0223">Dioxygenase</keyword>
<dbReference type="Proteomes" id="UP000218676">
    <property type="component" value="Chromosome 2"/>
</dbReference>
<sequence>MTCAQDLLRQLSQDGVVVLPNLISKEQLKAMQVIFAQQLNQPNCNTWQGYYQTDRYRLMVDQVLALHPTFVQLAIAPLLYTMVSQYLGDDACLQEAKGWQSLPFNYDFHPLHRDEWYCTEFYQDKLPPKSLKLGCYLQDVKSGSFGYVLGSHLKSNGIEVGERFHQDAKDYAMHKIVGRAGTCFLFDPQGLHQQTYPNNEARNAVFYHYFSPHIRLAKAFIRSGRYNHMLVDISYLKGLSPHQMRFLGLERGRPLPSNLLLPSSRQQTCIIRAGLRAYNEFRYWKQRVMARLSKIT</sequence>
<evidence type="ECO:0000313" key="2">
    <source>
        <dbReference type="EMBL" id="QOD58769.1"/>
    </source>
</evidence>
<name>A0A1V1VFW6_PHODP</name>
<keyword evidence="2" id="KW-0560">Oxidoreductase</keyword>
<gene>
    <name evidence="2" type="ORF">IC627_18550</name>
    <name evidence="1" type="ORF">PDPUS_2_01490</name>
</gene>
<reference evidence="1" key="1">
    <citation type="journal article" date="2017" name="Genome Announc.">
        <title>Whole-Genome Sequence of Photobacterium damselae subsp. piscicida Strain 91-197, Isolated from Hybrid Striped Bass (Morone sp.) in the United States.</title>
        <authorList>
            <person name="Teru Y."/>
            <person name="Hikima J."/>
            <person name="Kono T."/>
            <person name="Sakai M."/>
            <person name="Takano T."/>
            <person name="Hawke J.P."/>
            <person name="Takeyama H."/>
            <person name="Aoki T."/>
        </authorList>
    </citation>
    <scope>NUCLEOTIDE SEQUENCE</scope>
    <source>
        <strain evidence="1">91-197</strain>
    </source>
</reference>
<dbReference type="AlphaFoldDB" id="A0A1V1VFW6"/>
<reference evidence="3" key="2">
    <citation type="submission" date="2017-05" db="EMBL/GenBank/DDBJ databases">
        <title>Whole genome sequence of fish pathogenic bacteria, Photobacterium damselae subsp. piscicida, strain 91-197, isolated from hybrid striped bass (Morone sp.) in USA.</title>
        <authorList>
            <person name="Teru Y."/>
            <person name="Hikima J."/>
            <person name="Kono T."/>
            <person name="Sakai M."/>
            <person name="Takano T."/>
            <person name="Hawke J.P."/>
            <person name="Takeyama H."/>
            <person name="Aoki T."/>
        </authorList>
    </citation>
    <scope>NUCLEOTIDE SEQUENCE [LARGE SCALE GENOMIC DNA]</scope>
    <source>
        <strain evidence="3">91-197</strain>
    </source>
</reference>
<dbReference type="EMBL" id="AP018046">
    <property type="protein sequence ID" value="BAX56075.1"/>
    <property type="molecule type" value="Genomic_DNA"/>
</dbReference>
<evidence type="ECO:0000313" key="4">
    <source>
        <dbReference type="Proteomes" id="UP000516656"/>
    </source>
</evidence>
<dbReference type="EMBL" id="CP061855">
    <property type="protein sequence ID" value="QOD58769.1"/>
    <property type="molecule type" value="Genomic_DNA"/>
</dbReference>
<dbReference type="Pfam" id="PF05721">
    <property type="entry name" value="PhyH"/>
    <property type="match status" value="1"/>
</dbReference>
<evidence type="ECO:0000313" key="3">
    <source>
        <dbReference type="Proteomes" id="UP000218676"/>
    </source>
</evidence>
<protein>
    <submittedName>
        <fullName evidence="1">Phytanoyl-CoA dioxygenase PhyH</fullName>
    </submittedName>
    <submittedName>
        <fullName evidence="2">Phytanoyl-CoA dioxygenase family protein</fullName>
    </submittedName>
</protein>
<dbReference type="InterPro" id="IPR008775">
    <property type="entry name" value="Phytyl_CoA_dOase-like"/>
</dbReference>
<proteinExistence type="predicted"/>
<organism evidence="2 4">
    <name type="scientific">Photobacterium damsela subsp. piscicida</name>
    <name type="common">Pasteurella piscicida</name>
    <dbReference type="NCBI Taxonomy" id="38294"/>
    <lineage>
        <taxon>Bacteria</taxon>
        <taxon>Pseudomonadati</taxon>
        <taxon>Pseudomonadota</taxon>
        <taxon>Gammaproteobacteria</taxon>
        <taxon>Vibrionales</taxon>
        <taxon>Vibrionaceae</taxon>
        <taxon>Photobacterium</taxon>
    </lineage>
</organism>
<dbReference type="Proteomes" id="UP000516656">
    <property type="component" value="Chromosome 2"/>
</dbReference>
<dbReference type="GO" id="GO:0016706">
    <property type="term" value="F:2-oxoglutarate-dependent dioxygenase activity"/>
    <property type="evidence" value="ECO:0007669"/>
    <property type="project" value="UniProtKB-ARBA"/>
</dbReference>
<dbReference type="SUPFAM" id="SSF51197">
    <property type="entry name" value="Clavaminate synthase-like"/>
    <property type="match status" value="1"/>
</dbReference>
<reference evidence="2 4" key="3">
    <citation type="submission" date="2020-09" db="EMBL/GenBank/DDBJ databases">
        <title>Complete, closed and curated genome sequences of Photobacterium damselae subsp. piscicida isolates from Australia indicate localised evolution and additional plasmid-borne pathogenicity mechanisms.</title>
        <authorList>
            <person name="Baseggio L."/>
            <person name="Silayeva O."/>
            <person name="Buller N."/>
            <person name="Landos M."/>
            <person name="Engelstaedter J."/>
            <person name="Barnes A.C."/>
        </authorList>
    </citation>
    <scope>NUCLEOTIDE SEQUENCE [LARGE SCALE GENOMIC DNA]</scope>
    <source>
        <strain evidence="2 4">AS-16-0540-1</strain>
    </source>
</reference>
<dbReference type="RefSeq" id="WP_086959233.1">
    <property type="nucleotide sequence ID" value="NZ_AP018046.1"/>
</dbReference>